<gene>
    <name evidence="1" type="primary">Cnig_chr_III.g8727</name>
    <name evidence="1" type="ORF">B9Z55_008727</name>
</gene>
<protein>
    <submittedName>
        <fullName evidence="1">Uncharacterized protein</fullName>
    </submittedName>
</protein>
<sequence>MTGYPVCYENDMFDEVEKECRDLDMESHLNNLPGSSYISNGNSAPDEFAASFFNSFSGFPQPMLNQTSHPETNLQTMINHMMTNTSMVPPSMVPQSPMIPPSTSNSSQSPETMNNVMRSCNIKNDKEIDSAISTLRQFIVDHDPNSITLLVQLQERLSRVVQKVCSLNFQKNIEIG</sequence>
<proteinExistence type="predicted"/>
<accession>A0A2G5UNT4</accession>
<dbReference type="EMBL" id="PDUG01000003">
    <property type="protein sequence ID" value="PIC41235.1"/>
    <property type="molecule type" value="Genomic_DNA"/>
</dbReference>
<keyword evidence="2" id="KW-1185">Reference proteome</keyword>
<organism evidence="1 2">
    <name type="scientific">Caenorhabditis nigoni</name>
    <dbReference type="NCBI Taxonomy" id="1611254"/>
    <lineage>
        <taxon>Eukaryota</taxon>
        <taxon>Metazoa</taxon>
        <taxon>Ecdysozoa</taxon>
        <taxon>Nematoda</taxon>
        <taxon>Chromadorea</taxon>
        <taxon>Rhabditida</taxon>
        <taxon>Rhabditina</taxon>
        <taxon>Rhabditomorpha</taxon>
        <taxon>Rhabditoidea</taxon>
        <taxon>Rhabditidae</taxon>
        <taxon>Peloderinae</taxon>
        <taxon>Caenorhabditis</taxon>
    </lineage>
</organism>
<reference evidence="2" key="1">
    <citation type="submission" date="2017-10" db="EMBL/GenBank/DDBJ databases">
        <title>Rapid genome shrinkage in a self-fertile nematode reveals novel sperm competition proteins.</title>
        <authorList>
            <person name="Yin D."/>
            <person name="Schwarz E.M."/>
            <person name="Thomas C.G."/>
            <person name="Felde R.L."/>
            <person name="Korf I.F."/>
            <person name="Cutter A.D."/>
            <person name="Schartner C.M."/>
            <person name="Ralston E.J."/>
            <person name="Meyer B.J."/>
            <person name="Haag E.S."/>
        </authorList>
    </citation>
    <scope>NUCLEOTIDE SEQUENCE [LARGE SCALE GENOMIC DNA]</scope>
    <source>
        <strain evidence="2">JU1422</strain>
    </source>
</reference>
<dbReference type="AlphaFoldDB" id="A0A2G5UNT4"/>
<dbReference type="OrthoDB" id="5875523at2759"/>
<evidence type="ECO:0000313" key="1">
    <source>
        <dbReference type="EMBL" id="PIC41235.1"/>
    </source>
</evidence>
<dbReference type="Proteomes" id="UP000230233">
    <property type="component" value="Chromosome III"/>
</dbReference>
<name>A0A2G5UNT4_9PELO</name>
<comment type="caution">
    <text evidence="1">The sequence shown here is derived from an EMBL/GenBank/DDBJ whole genome shotgun (WGS) entry which is preliminary data.</text>
</comment>
<evidence type="ECO:0000313" key="2">
    <source>
        <dbReference type="Proteomes" id="UP000230233"/>
    </source>
</evidence>